<organism evidence="1 2">
    <name type="scientific">Clostridium phage slur17</name>
    <dbReference type="NCBI Taxonomy" id="1720506"/>
    <lineage>
        <taxon>Viruses</taxon>
        <taxon>Duplodnaviria</taxon>
        <taxon>Heunggongvirae</taxon>
        <taxon>Uroviricota</taxon>
        <taxon>Caudoviricetes</taxon>
        <taxon>Leicestervirus</taxon>
        <taxon>Leicestervirus CD382</taxon>
    </lineage>
</organism>
<sequence>MGKYRKKPVTVEAFKWLGSIEQKEEPIWIVKAIESGNVWIEQSLGELSPRMYIKTLEGIHEANVGDYIIQGIKGELYPCKADIFRETYEEVLY</sequence>
<evidence type="ECO:0000313" key="2">
    <source>
        <dbReference type="Proteomes" id="UP000246416"/>
    </source>
</evidence>
<proteinExistence type="predicted"/>
<dbReference type="Proteomes" id="UP000246416">
    <property type="component" value="Genome"/>
</dbReference>
<accession>A0A1J1JCG1</accession>
<name>A0A1J1JCG1_9CAUD</name>
<protein>
    <recommendedName>
        <fullName evidence="3">Phage protein</fullName>
    </recommendedName>
</protein>
<dbReference type="EMBL" id="LN881738">
    <property type="protein sequence ID" value="CUL03820.1"/>
    <property type="molecule type" value="Genomic_DNA"/>
</dbReference>
<evidence type="ECO:0008006" key="3">
    <source>
        <dbReference type="Google" id="ProtNLM"/>
    </source>
</evidence>
<reference evidence="1 2" key="1">
    <citation type="journal article" date="2015" name="Genome Announc.">
        <title>Draft Genome Sequences of 14 Escherichia coli Phages Isolated from Cattle Slurry.</title>
        <authorList>
            <person name="Smith R."/>
            <person name="O'Hara M."/>
            <person name="Hobman J.L."/>
            <person name="Millard A.D."/>
        </authorList>
    </citation>
    <scope>NUCLEOTIDE SEQUENCE [LARGE SCALE GENOMIC DNA]</scope>
</reference>
<evidence type="ECO:0000313" key="1">
    <source>
        <dbReference type="EMBL" id="CUL03820.1"/>
    </source>
</evidence>